<keyword evidence="2" id="KW-0547">Nucleotide-binding</keyword>
<dbReference type="Gene3D" id="1.10.510.10">
    <property type="entry name" value="Transferase(Phosphotransferase) domain 1"/>
    <property type="match status" value="1"/>
</dbReference>
<feature type="region of interest" description="Disordered" evidence="5">
    <location>
        <begin position="323"/>
        <end position="358"/>
    </location>
</feature>
<dbReference type="CDD" id="cd14014">
    <property type="entry name" value="STKc_PknB_like"/>
    <property type="match status" value="1"/>
</dbReference>
<evidence type="ECO:0000256" key="4">
    <source>
        <dbReference type="ARBA" id="ARBA00022840"/>
    </source>
</evidence>
<comment type="caution">
    <text evidence="8">The sequence shown here is derived from an EMBL/GenBank/DDBJ whole genome shotgun (WGS) entry which is preliminary data.</text>
</comment>
<evidence type="ECO:0000256" key="6">
    <source>
        <dbReference type="SAM" id="Phobius"/>
    </source>
</evidence>
<evidence type="ECO:0000259" key="7">
    <source>
        <dbReference type="PROSITE" id="PS50011"/>
    </source>
</evidence>
<accession>A0ABT5C2Q2</accession>
<feature type="compositionally biased region" description="Low complexity" evidence="5">
    <location>
        <begin position="451"/>
        <end position="479"/>
    </location>
</feature>
<dbReference type="PROSITE" id="PS50011">
    <property type="entry name" value="PROTEIN_KINASE_DOM"/>
    <property type="match status" value="1"/>
</dbReference>
<gene>
    <name evidence="8" type="ORF">POL72_23280</name>
</gene>
<name>A0ABT5C2Q2_9BACT</name>
<evidence type="ECO:0000256" key="3">
    <source>
        <dbReference type="ARBA" id="ARBA00022777"/>
    </source>
</evidence>
<evidence type="ECO:0000256" key="5">
    <source>
        <dbReference type="SAM" id="MobiDB-lite"/>
    </source>
</evidence>
<dbReference type="SUPFAM" id="SSF56112">
    <property type="entry name" value="Protein kinase-like (PK-like)"/>
    <property type="match status" value="1"/>
</dbReference>
<dbReference type="InterPro" id="IPR011009">
    <property type="entry name" value="Kinase-like_dom_sf"/>
</dbReference>
<keyword evidence="6" id="KW-0472">Membrane</keyword>
<feature type="compositionally biased region" description="Low complexity" evidence="5">
    <location>
        <begin position="408"/>
        <end position="423"/>
    </location>
</feature>
<keyword evidence="6" id="KW-0812">Transmembrane</keyword>
<proteinExistence type="predicted"/>
<feature type="transmembrane region" description="Helical" evidence="6">
    <location>
        <begin position="365"/>
        <end position="386"/>
    </location>
</feature>
<sequence>MEPSHFSVLHPGALFCGRYEVVRCIKAGAMGAVYEVLDTVTHSRRALKVMLPGIVDDPDLRVRFAQEAKITGGVESDHIVRVSDAGIDASSRMPFLVMDLLRGEELGSMLRRRGPLPPAEVVTYLFQVALALEKTHAAGIVHRDLKPENLFVTSRDDGTPCIKILDFGIAKVAAQSSQAKGTVPIGTPLYMSPEQIRGDGDIGPRADLYALGHIAHAVLSGEAYWTAEMKAAPSIFPVLSKILAGPLEPPSVRSAWRGVLLPPAFDAWFLRATALRPEHRFEGARAAVGALVEALGLSSPRASLPSHPRLLPETAIPIEGAGAQAVQAQDPVKSQGSGPQAPPGNATGAPTTHTTRVWRRRRRGLLPLAVAPLGLLLLGLLGFMLWRMTPAHDESRVVDASFHEADGASSAQAVAESASTSSPSAPPAPSSRVPEPLPIATAAAGPPPVPSNAAKPSAASAAAPSRTTSAPAAAQSNAPRPKPAPTPAPSATAVRKQRSIF</sequence>
<organism evidence="8 9">
    <name type="scientific">Sorangium atrum</name>
    <dbReference type="NCBI Taxonomy" id="2995308"/>
    <lineage>
        <taxon>Bacteria</taxon>
        <taxon>Pseudomonadati</taxon>
        <taxon>Myxococcota</taxon>
        <taxon>Polyangia</taxon>
        <taxon>Polyangiales</taxon>
        <taxon>Polyangiaceae</taxon>
        <taxon>Sorangium</taxon>
    </lineage>
</organism>
<dbReference type="InterPro" id="IPR008271">
    <property type="entry name" value="Ser/Thr_kinase_AS"/>
</dbReference>
<dbReference type="SMART" id="SM00220">
    <property type="entry name" value="S_TKc"/>
    <property type="match status" value="1"/>
</dbReference>
<dbReference type="EMBL" id="JAQNDK010000002">
    <property type="protein sequence ID" value="MDC0680681.1"/>
    <property type="molecule type" value="Genomic_DNA"/>
</dbReference>
<dbReference type="GO" id="GO:0016301">
    <property type="term" value="F:kinase activity"/>
    <property type="evidence" value="ECO:0007669"/>
    <property type="project" value="UniProtKB-KW"/>
</dbReference>
<dbReference type="PROSITE" id="PS00108">
    <property type="entry name" value="PROTEIN_KINASE_ST"/>
    <property type="match status" value="1"/>
</dbReference>
<keyword evidence="4" id="KW-0067">ATP-binding</keyword>
<evidence type="ECO:0000256" key="2">
    <source>
        <dbReference type="ARBA" id="ARBA00022741"/>
    </source>
</evidence>
<keyword evidence="3 8" id="KW-0418">Kinase</keyword>
<evidence type="ECO:0000313" key="9">
    <source>
        <dbReference type="Proteomes" id="UP001217485"/>
    </source>
</evidence>
<dbReference type="Gene3D" id="3.30.200.20">
    <property type="entry name" value="Phosphorylase Kinase, domain 1"/>
    <property type="match status" value="1"/>
</dbReference>
<reference evidence="8 9" key="1">
    <citation type="submission" date="2023-01" db="EMBL/GenBank/DDBJ databases">
        <title>Minimal conservation of predation-associated metabolite biosynthetic gene clusters underscores biosynthetic potential of Myxococcota including descriptions for ten novel species: Archangium lansinium sp. nov., Myxococcus landrumus sp. nov., Nannocystis bai.</title>
        <authorList>
            <person name="Ahearne A."/>
            <person name="Stevens C."/>
            <person name="Dowd S."/>
        </authorList>
    </citation>
    <scope>NUCLEOTIDE SEQUENCE [LARGE SCALE GENOMIC DNA]</scope>
    <source>
        <strain evidence="8 9">WIWO2</strain>
    </source>
</reference>
<evidence type="ECO:0000256" key="1">
    <source>
        <dbReference type="ARBA" id="ARBA00022679"/>
    </source>
</evidence>
<dbReference type="InterPro" id="IPR000719">
    <property type="entry name" value="Prot_kinase_dom"/>
</dbReference>
<keyword evidence="9" id="KW-1185">Reference proteome</keyword>
<dbReference type="Proteomes" id="UP001217485">
    <property type="component" value="Unassembled WGS sequence"/>
</dbReference>
<dbReference type="PANTHER" id="PTHR43289">
    <property type="entry name" value="MITOGEN-ACTIVATED PROTEIN KINASE KINASE KINASE 20-RELATED"/>
    <property type="match status" value="1"/>
</dbReference>
<dbReference type="Pfam" id="PF00069">
    <property type="entry name" value="Pkinase"/>
    <property type="match status" value="1"/>
</dbReference>
<feature type="region of interest" description="Disordered" evidence="5">
    <location>
        <begin position="408"/>
        <end position="501"/>
    </location>
</feature>
<keyword evidence="6" id="KW-1133">Transmembrane helix</keyword>
<feature type="domain" description="Protein kinase" evidence="7">
    <location>
        <begin position="19"/>
        <end position="310"/>
    </location>
</feature>
<dbReference type="RefSeq" id="WP_272097710.1">
    <property type="nucleotide sequence ID" value="NZ_JAQNDK010000002.1"/>
</dbReference>
<evidence type="ECO:0000313" key="8">
    <source>
        <dbReference type="EMBL" id="MDC0680681.1"/>
    </source>
</evidence>
<protein>
    <submittedName>
        <fullName evidence="8">Protein kinase</fullName>
    </submittedName>
</protein>
<keyword evidence="1" id="KW-0808">Transferase</keyword>
<dbReference type="PANTHER" id="PTHR43289:SF6">
    <property type="entry name" value="SERINE_THREONINE-PROTEIN KINASE NEKL-3"/>
    <property type="match status" value="1"/>
</dbReference>